<reference evidence="4 5" key="1">
    <citation type="journal article" date="2015" name="Appl. Environ. Microbiol.">
        <title>The Geoglobus acetivorans genome: Fe(III) reduction, acetate utilization, autotrophic growth, and degradation of aromatic compounds in a hyperthermophilic archaeon.</title>
        <authorList>
            <person name="Mardanov A.V."/>
            <person name="Slododkina G.B."/>
            <person name="Slobodkin A.I."/>
            <person name="Beletsky A.V."/>
            <person name="Gavrilov S.N."/>
            <person name="Kublanov I.V."/>
            <person name="Bonch-Osmolovskaya E.A."/>
            <person name="Skryabin K.G."/>
            <person name="Ravin N.V."/>
        </authorList>
    </citation>
    <scope>NUCLEOTIDE SEQUENCE [LARGE SCALE GENOMIC DNA]</scope>
    <source>
        <strain evidence="4 5">SBH6</strain>
    </source>
</reference>
<dbReference type="InterPro" id="IPR000089">
    <property type="entry name" value="Biotin_lipoyl"/>
</dbReference>
<dbReference type="CDD" id="cd06850">
    <property type="entry name" value="biotinyl_domain"/>
    <property type="match status" value="1"/>
</dbReference>
<dbReference type="SUPFAM" id="SSF51230">
    <property type="entry name" value="Single hybrid motif"/>
    <property type="match status" value="1"/>
</dbReference>
<evidence type="ECO:0000313" key="4">
    <source>
        <dbReference type="EMBL" id="AIY90357.1"/>
    </source>
</evidence>
<comment type="cofactor">
    <cofactor evidence="1">
        <name>Co(2+)</name>
        <dbReference type="ChEBI" id="CHEBI:48828"/>
    </cofactor>
</comment>
<protein>
    <submittedName>
        <fullName evidence="4">Methylcrotonyl-CoA carboxylase biotin-containing subunit</fullName>
    </submittedName>
</protein>
<dbReference type="PANTHER" id="PTHR45266">
    <property type="entry name" value="OXALOACETATE DECARBOXYLASE ALPHA CHAIN"/>
    <property type="match status" value="1"/>
</dbReference>
<dbReference type="KEGG" id="gac:GACE_1316"/>
<gene>
    <name evidence="4" type="ORF">GACE_1316</name>
</gene>
<evidence type="ECO:0000256" key="1">
    <source>
        <dbReference type="ARBA" id="ARBA00001941"/>
    </source>
</evidence>
<sequence length="132" mass="14280">MKRFKVSVGGNVYYAEVEKISPALFKVKVDDNIIEVEVEEEKIKSAKLSHSPQVRTGAVEGGNKVVKAMLPGNVTKILVSEGESVSTGDVLLILEAMKMENEITAPANGKVKEIKVSEGQRVETGQVLVVLE</sequence>
<dbReference type="EMBL" id="CP009552">
    <property type="protein sequence ID" value="AIY90357.1"/>
    <property type="molecule type" value="Genomic_DNA"/>
</dbReference>
<evidence type="ECO:0000256" key="2">
    <source>
        <dbReference type="ARBA" id="ARBA00023267"/>
    </source>
</evidence>
<dbReference type="AlphaFoldDB" id="A0A0A7GHE0"/>
<keyword evidence="2" id="KW-0092">Biotin</keyword>
<name>A0A0A7GHE0_GEOAI</name>
<dbReference type="Proteomes" id="UP000030624">
    <property type="component" value="Chromosome"/>
</dbReference>
<dbReference type="GeneID" id="24797898"/>
<dbReference type="eggNOG" id="arCOG02699">
    <property type="taxonomic scope" value="Archaea"/>
</dbReference>
<dbReference type="InterPro" id="IPR011053">
    <property type="entry name" value="Single_hybrid_motif"/>
</dbReference>
<feature type="domain" description="Lipoyl-binding" evidence="3">
    <location>
        <begin position="57"/>
        <end position="132"/>
    </location>
</feature>
<dbReference type="PROSITE" id="PS50968">
    <property type="entry name" value="BIOTINYL_LIPOYL"/>
    <property type="match status" value="1"/>
</dbReference>
<dbReference type="Gene3D" id="2.40.50.100">
    <property type="match status" value="1"/>
</dbReference>
<dbReference type="PANTHER" id="PTHR45266:SF3">
    <property type="entry name" value="OXALOACETATE DECARBOXYLASE ALPHA CHAIN"/>
    <property type="match status" value="1"/>
</dbReference>
<dbReference type="STRING" id="565033.GACE_1316"/>
<dbReference type="FunFam" id="2.40.50.100:FF:000003">
    <property type="entry name" value="Acetyl-CoA carboxylase biotin carboxyl carrier protein"/>
    <property type="match status" value="1"/>
</dbReference>
<accession>A0A0A7GHE0</accession>
<dbReference type="HOGENOM" id="CLU_016733_5_4_2"/>
<proteinExistence type="predicted"/>
<evidence type="ECO:0000313" key="5">
    <source>
        <dbReference type="Proteomes" id="UP000030624"/>
    </source>
</evidence>
<dbReference type="RefSeq" id="WP_048092118.1">
    <property type="nucleotide sequence ID" value="NZ_CP009552.1"/>
</dbReference>
<dbReference type="PROSITE" id="PS00188">
    <property type="entry name" value="BIOTIN"/>
    <property type="match status" value="1"/>
</dbReference>
<organism evidence="4 5">
    <name type="scientific">Geoglobus acetivorans</name>
    <dbReference type="NCBI Taxonomy" id="565033"/>
    <lineage>
        <taxon>Archaea</taxon>
        <taxon>Methanobacteriati</taxon>
        <taxon>Methanobacteriota</taxon>
        <taxon>Archaeoglobi</taxon>
        <taxon>Archaeoglobales</taxon>
        <taxon>Archaeoglobaceae</taxon>
        <taxon>Geoglobus</taxon>
    </lineage>
</organism>
<dbReference type="InterPro" id="IPR001882">
    <property type="entry name" value="Biotin_BS"/>
</dbReference>
<dbReference type="InterPro" id="IPR050709">
    <property type="entry name" value="Biotin_Carboxyl_Carrier/Decarb"/>
</dbReference>
<dbReference type="Pfam" id="PF00364">
    <property type="entry name" value="Biotin_lipoyl"/>
    <property type="match status" value="1"/>
</dbReference>
<evidence type="ECO:0000259" key="3">
    <source>
        <dbReference type="PROSITE" id="PS50968"/>
    </source>
</evidence>